<dbReference type="InterPro" id="IPR013534">
    <property type="entry name" value="Starch_synth_cat_dom"/>
</dbReference>
<accession>Q2LRL5</accession>
<dbReference type="Pfam" id="PF08323">
    <property type="entry name" value="Glyco_transf_5"/>
    <property type="match status" value="1"/>
</dbReference>
<keyword evidence="4 6" id="KW-0808">Transferase</keyword>
<evidence type="ECO:0000256" key="4">
    <source>
        <dbReference type="ARBA" id="ARBA00022679"/>
    </source>
</evidence>
<gene>
    <name evidence="6" type="ORF">SYN_00877</name>
</gene>
<dbReference type="PANTHER" id="PTHR45825:SF11">
    <property type="entry name" value="ALPHA AMYLASE DOMAIN-CONTAINING PROTEIN"/>
    <property type="match status" value="1"/>
</dbReference>
<sequence length="511" mass="57099">MVAIKSSKTTPRTAVLLITPETGRLPEGMCDLARFISGKSGGLGEVVTALCEGLTARGINCHLATLNLKKRFQQEGNMDESEWRKIRYQIDPERIHLVSSSIFADLPSAYAGDVTLNAAEFQKQLINHVIKTVSAQNCGKLILHTHDWMAGGPVTAYAKSRKIPVLHTVHNVFTRNVPVPMYLGVDLEQLDHDLYYSEEKGERCIDCQATAIKSATLVNLVGHRFLEEIVDDYFMDRAIIPDSVRQEIKAKKAFESALTVLNCPSLNMYPESCSFLHRNFGADDDVLQAKKDNLVEFQRRTGLNVDPEAILLYWPSRLDPCQKGVELIEEIALKFVIEHGDVQIAVIGDGVGGDRTHEEIMGRIACASQGKICYHRFNEELSMLGFASASDVFGASLYEPCGQIDQLGNLFGATATNRDTGGYHDKIRELKLKIDGAPEDSGNGFLFHDYDVGGLWYGLHKCVEFHRRPAEVRASQIKRIMKETRATYKLDRMIDEYIKIYERLNGGMPLA</sequence>
<keyword evidence="7" id="KW-1185">Reference proteome</keyword>
<evidence type="ECO:0000256" key="1">
    <source>
        <dbReference type="ARBA" id="ARBA00001478"/>
    </source>
</evidence>
<dbReference type="HOGENOM" id="CLU_009583_18_5_7"/>
<dbReference type="STRING" id="56780.SYN_00877"/>
<evidence type="ECO:0000313" key="6">
    <source>
        <dbReference type="EMBL" id="ABC76724.1"/>
    </source>
</evidence>
<organism evidence="6 7">
    <name type="scientific">Syntrophus aciditrophicus (strain SB)</name>
    <dbReference type="NCBI Taxonomy" id="56780"/>
    <lineage>
        <taxon>Bacteria</taxon>
        <taxon>Pseudomonadati</taxon>
        <taxon>Thermodesulfobacteriota</taxon>
        <taxon>Syntrophia</taxon>
        <taxon>Syntrophales</taxon>
        <taxon>Syntrophaceae</taxon>
        <taxon>Syntrophus</taxon>
    </lineage>
</organism>
<comment type="catalytic activity">
    <reaction evidence="1">
        <text>[(1-&gt;4)-alpha-D-glucosyl](n) + ADP-alpha-D-glucose = [(1-&gt;4)-alpha-D-glucosyl](n+1) + ADP + H(+)</text>
        <dbReference type="Rhea" id="RHEA:18189"/>
        <dbReference type="Rhea" id="RHEA-COMP:9584"/>
        <dbReference type="Rhea" id="RHEA-COMP:9587"/>
        <dbReference type="ChEBI" id="CHEBI:15378"/>
        <dbReference type="ChEBI" id="CHEBI:15444"/>
        <dbReference type="ChEBI" id="CHEBI:57498"/>
        <dbReference type="ChEBI" id="CHEBI:456216"/>
        <dbReference type="EC" id="2.4.1.21"/>
    </reaction>
</comment>
<proteinExistence type="predicted"/>
<dbReference type="SUPFAM" id="SSF53756">
    <property type="entry name" value="UDP-Glycosyltransferase/glycogen phosphorylase"/>
    <property type="match status" value="1"/>
</dbReference>
<dbReference type="OrthoDB" id="9808590at2"/>
<dbReference type="InParanoid" id="Q2LRL5"/>
<dbReference type="Proteomes" id="UP000001933">
    <property type="component" value="Chromosome"/>
</dbReference>
<dbReference type="GO" id="GO:0009011">
    <property type="term" value="F:alpha-1,4-glucan glucosyltransferase (ADP-glucose donor) activity"/>
    <property type="evidence" value="ECO:0007669"/>
    <property type="project" value="UniProtKB-EC"/>
</dbReference>
<keyword evidence="3 6" id="KW-0328">Glycosyltransferase</keyword>
<dbReference type="FunCoup" id="Q2LRL5">
    <property type="interactions" value="267"/>
</dbReference>
<dbReference type="AlphaFoldDB" id="Q2LRL5"/>
<dbReference type="KEGG" id="sat:SYN_00877"/>
<evidence type="ECO:0000256" key="2">
    <source>
        <dbReference type="ARBA" id="ARBA00012588"/>
    </source>
</evidence>
<dbReference type="PANTHER" id="PTHR45825">
    <property type="entry name" value="GRANULE-BOUND STARCH SYNTHASE 1, CHLOROPLASTIC/AMYLOPLASTIC"/>
    <property type="match status" value="1"/>
</dbReference>
<dbReference type="eggNOG" id="COG0297">
    <property type="taxonomic scope" value="Bacteria"/>
</dbReference>
<evidence type="ECO:0000259" key="5">
    <source>
        <dbReference type="Pfam" id="PF08323"/>
    </source>
</evidence>
<dbReference type="RefSeq" id="WP_011416757.1">
    <property type="nucleotide sequence ID" value="NC_007759.1"/>
</dbReference>
<dbReference type="CAZy" id="GT5">
    <property type="family name" value="Glycosyltransferase Family 5"/>
</dbReference>
<dbReference type="EC" id="2.4.1.21" evidence="2"/>
<dbReference type="EMBL" id="CP000252">
    <property type="protein sequence ID" value="ABC76724.1"/>
    <property type="molecule type" value="Genomic_DNA"/>
</dbReference>
<name>Q2LRL5_SYNAS</name>
<protein>
    <recommendedName>
        <fullName evidence="2">starch synthase</fullName>
        <ecNumber evidence="2">2.4.1.21</ecNumber>
    </recommendedName>
</protein>
<feature type="domain" description="Starch synthase catalytic" evidence="5">
    <location>
        <begin position="39"/>
        <end position="234"/>
    </location>
</feature>
<evidence type="ECO:0000256" key="3">
    <source>
        <dbReference type="ARBA" id="ARBA00022676"/>
    </source>
</evidence>
<evidence type="ECO:0000313" key="7">
    <source>
        <dbReference type="Proteomes" id="UP000001933"/>
    </source>
</evidence>
<reference evidence="6 7" key="1">
    <citation type="journal article" date="2007" name="Proc. Natl. Acad. Sci. U.S.A.">
        <title>The genome of Syntrophus aciditrophicus: life at the thermodynamic limit of microbial growth.</title>
        <authorList>
            <person name="McInerney M.J."/>
            <person name="Rohlin L."/>
            <person name="Mouttaki H."/>
            <person name="Kim U."/>
            <person name="Krupp R.S."/>
            <person name="Rios-Hernandez L."/>
            <person name="Sieber J."/>
            <person name="Struchtemeyer C.G."/>
            <person name="Bhattacharyya A."/>
            <person name="Campbell J.W."/>
            <person name="Gunsalus R.P."/>
        </authorList>
    </citation>
    <scope>NUCLEOTIDE SEQUENCE [LARGE SCALE GENOMIC DNA]</scope>
    <source>
        <strain evidence="6 7">SB</strain>
    </source>
</reference>
<dbReference type="Gene3D" id="3.40.50.2000">
    <property type="entry name" value="Glycogen Phosphorylase B"/>
    <property type="match status" value="2"/>
</dbReference>